<feature type="region of interest" description="Disordered" evidence="1">
    <location>
        <begin position="1"/>
        <end position="37"/>
    </location>
</feature>
<organism evidence="2 3">
    <name type="scientific">Scophthalmus maximus</name>
    <name type="common">Turbot</name>
    <name type="synonym">Psetta maxima</name>
    <dbReference type="NCBI Taxonomy" id="52904"/>
    <lineage>
        <taxon>Eukaryota</taxon>
        <taxon>Metazoa</taxon>
        <taxon>Chordata</taxon>
        <taxon>Craniata</taxon>
        <taxon>Vertebrata</taxon>
        <taxon>Euteleostomi</taxon>
        <taxon>Actinopterygii</taxon>
        <taxon>Neopterygii</taxon>
        <taxon>Teleostei</taxon>
        <taxon>Neoteleostei</taxon>
        <taxon>Acanthomorphata</taxon>
        <taxon>Carangaria</taxon>
        <taxon>Pleuronectiformes</taxon>
        <taxon>Pleuronectoidei</taxon>
        <taxon>Scophthalmidae</taxon>
        <taxon>Scophthalmus</taxon>
    </lineage>
</organism>
<accession>A0A6A4TEC6</accession>
<name>A0A6A4TEC6_SCOMX</name>
<dbReference type="AlphaFoldDB" id="A0A6A4TEC6"/>
<evidence type="ECO:0000313" key="2">
    <source>
        <dbReference type="EMBL" id="KAF0044957.1"/>
    </source>
</evidence>
<reference evidence="2 3" key="1">
    <citation type="submission" date="2019-06" db="EMBL/GenBank/DDBJ databases">
        <title>Draft genomes of female and male turbot (Scophthalmus maximus).</title>
        <authorList>
            <person name="Xu H."/>
            <person name="Xu X.-W."/>
            <person name="Shao C."/>
            <person name="Chen S."/>
        </authorList>
    </citation>
    <scope>NUCLEOTIDE SEQUENCE [LARGE SCALE GENOMIC DNA]</scope>
    <source>
        <strain evidence="2">Ysfricsl-2016a</strain>
        <tissue evidence="2">Blood</tissue>
    </source>
</reference>
<sequence>MSGDIRQRERRSIYELNGDRRGDEEKNQGEGERNGEESLRVTVVIEPICTSSTLVGYCICSSLDDTQLHCTVPFWLTPSPATKPDSSSVL</sequence>
<gene>
    <name evidence="2" type="ORF">F2P81_001486</name>
</gene>
<protein>
    <submittedName>
        <fullName evidence="2">Uncharacterized protein</fullName>
    </submittedName>
</protein>
<dbReference type="EMBL" id="VEVO01000002">
    <property type="protein sequence ID" value="KAF0044957.1"/>
    <property type="molecule type" value="Genomic_DNA"/>
</dbReference>
<proteinExistence type="predicted"/>
<comment type="caution">
    <text evidence="2">The sequence shown here is derived from an EMBL/GenBank/DDBJ whole genome shotgun (WGS) entry which is preliminary data.</text>
</comment>
<evidence type="ECO:0000256" key="1">
    <source>
        <dbReference type="SAM" id="MobiDB-lite"/>
    </source>
</evidence>
<evidence type="ECO:0000313" key="3">
    <source>
        <dbReference type="Proteomes" id="UP000438429"/>
    </source>
</evidence>
<dbReference type="Proteomes" id="UP000438429">
    <property type="component" value="Unassembled WGS sequence"/>
</dbReference>